<evidence type="ECO:0000256" key="1">
    <source>
        <dbReference type="SAM" id="MobiDB-lite"/>
    </source>
</evidence>
<feature type="transmembrane region" description="Helical" evidence="2">
    <location>
        <begin position="611"/>
        <end position="633"/>
    </location>
</feature>
<organism evidence="3 4">
    <name type="scientific">Candidatus Marsarchaeota G2 archaeon OSP_D</name>
    <dbReference type="NCBI Taxonomy" id="1978157"/>
    <lineage>
        <taxon>Archaea</taxon>
        <taxon>Candidatus Marsarchaeota</taxon>
        <taxon>Candidatus Marsarchaeota group 2</taxon>
    </lineage>
</organism>
<evidence type="ECO:0000313" key="4">
    <source>
        <dbReference type="Proteomes" id="UP000240322"/>
    </source>
</evidence>
<keyword evidence="2" id="KW-1133">Transmembrane helix</keyword>
<evidence type="ECO:0000313" key="3">
    <source>
        <dbReference type="EMBL" id="PSN88965.1"/>
    </source>
</evidence>
<dbReference type="AlphaFoldDB" id="A0A2R6ARJ7"/>
<evidence type="ECO:0000256" key="2">
    <source>
        <dbReference type="SAM" id="Phobius"/>
    </source>
</evidence>
<feature type="compositionally biased region" description="Polar residues" evidence="1">
    <location>
        <begin position="662"/>
        <end position="684"/>
    </location>
</feature>
<comment type="caution">
    <text evidence="3">The sequence shown here is derived from an EMBL/GenBank/DDBJ whole genome shotgun (WGS) entry which is preliminary data.</text>
</comment>
<gene>
    <name evidence="3" type="ORF">B9Q03_08870</name>
</gene>
<proteinExistence type="predicted"/>
<name>A0A2R6ARJ7_9ARCH</name>
<dbReference type="Pfam" id="PF05317">
    <property type="entry name" value="Thermopsin"/>
    <property type="match status" value="1"/>
</dbReference>
<dbReference type="Proteomes" id="UP000240322">
    <property type="component" value="Unassembled WGS sequence"/>
</dbReference>
<dbReference type="InterPro" id="IPR007981">
    <property type="entry name" value="Peptidase_A5"/>
</dbReference>
<protein>
    <submittedName>
        <fullName evidence="3">Uncharacterized protein</fullName>
    </submittedName>
</protein>
<keyword evidence="2" id="KW-0812">Transmembrane</keyword>
<feature type="region of interest" description="Disordered" evidence="1">
    <location>
        <begin position="654"/>
        <end position="686"/>
    </location>
</feature>
<sequence>MEHSVLTALLLAVLISTSSTAAAHAAVVVKPYPDHGSLVLRAGGYVYAEPGWAGASVLIYSFNASKTVEYAATHPGVKVKMMRASSAVGWLPIPAGGFFEVYAPSGGRLNYSFAFYPYANYSDPVEENGWGVATRASTLSVEAPLETSGSPFTLSVSWASGGPALFEVYDASASRVAFSSPAPAHVGNTTVGPLPPGTYFLVWEDEDVNSTAVFYHATYNYSAADPTLFPRSALGVSAYPPSPAYPSAGVAGVAAITSLQVNYTPSEYYYGPPSHEATLTLLTSVAAEVDGRVEFFAAAGYIEVDTANMTLRVGDIIMNETGATSILSSGVAGSGRVYTYSQPYAYPPQPPYQVYAYNTTAPSPTPTTTMAAATAPPLYAALAVYLSVNPGTGFALHFGYSTPQGHAYYDNATVLAPGLEGAAIGGFPGEAYPPSPVTGPRPTPAVAPILGSEFTLAPGAPQLNLGGYGDTEVWNISVYKTTLFNVSAQLALLTLTPTGTWSPVPVVYPYAAATPATAPPNTTEEVVSGLAVVVGSEVGAGQAGNISNPFQNASPQPYHQGEPPAQALPVLAGLMTPEADYNATPPAPAAATALVYAYPGSASGIHVPIGVVPVVILGVFAAFFAFAAAAYTVRRRRLRLQEEGGQVITLGAASGGGGGVAQTSNQTPGSQAAQRPQTAESSVTDPVGKEYADAVAQIEKIRAAVEKTREAVIEKYSFIF</sequence>
<keyword evidence="2" id="KW-0472">Membrane</keyword>
<reference evidence="3 4" key="1">
    <citation type="submission" date="2017-04" db="EMBL/GenBank/DDBJ databases">
        <title>Novel microbial lineages endemic to geothermal iron-oxide mats fill important gaps in the evolutionary history of Archaea.</title>
        <authorList>
            <person name="Jay Z.J."/>
            <person name="Beam J.P."/>
            <person name="Dlakic M."/>
            <person name="Rusch D.B."/>
            <person name="Kozubal M.A."/>
            <person name="Inskeep W.P."/>
        </authorList>
    </citation>
    <scope>NUCLEOTIDE SEQUENCE [LARGE SCALE GENOMIC DNA]</scope>
    <source>
        <strain evidence="3">OSP_D</strain>
    </source>
</reference>
<accession>A0A2R6ARJ7</accession>
<dbReference type="EMBL" id="NEXE01000107">
    <property type="protein sequence ID" value="PSN88965.1"/>
    <property type="molecule type" value="Genomic_DNA"/>
</dbReference>